<feature type="signal peptide" evidence="1">
    <location>
        <begin position="1"/>
        <end position="21"/>
    </location>
</feature>
<dbReference type="Proteomes" id="UP000827092">
    <property type="component" value="Unassembled WGS sequence"/>
</dbReference>
<reference evidence="2 3" key="1">
    <citation type="journal article" date="2022" name="Nat. Ecol. Evol.">
        <title>A masculinizing supergene underlies an exaggerated male reproductive morph in a spider.</title>
        <authorList>
            <person name="Hendrickx F."/>
            <person name="De Corte Z."/>
            <person name="Sonet G."/>
            <person name="Van Belleghem S.M."/>
            <person name="Kostlbacher S."/>
            <person name="Vangestel C."/>
        </authorList>
    </citation>
    <scope>NUCLEOTIDE SEQUENCE [LARGE SCALE GENOMIC DNA]</scope>
    <source>
        <strain evidence="2">W744_W776</strain>
    </source>
</reference>
<proteinExistence type="predicted"/>
<gene>
    <name evidence="2" type="ORF">JTE90_013531</name>
</gene>
<evidence type="ECO:0000256" key="1">
    <source>
        <dbReference type="SAM" id="SignalP"/>
    </source>
</evidence>
<evidence type="ECO:0000313" key="3">
    <source>
        <dbReference type="Proteomes" id="UP000827092"/>
    </source>
</evidence>
<feature type="chain" id="PRO_5043899510" evidence="1">
    <location>
        <begin position="22"/>
        <end position="212"/>
    </location>
</feature>
<keyword evidence="1" id="KW-0732">Signal</keyword>
<dbReference type="EMBL" id="JAFNEN010000570">
    <property type="protein sequence ID" value="KAG8180278.1"/>
    <property type="molecule type" value="Genomic_DNA"/>
</dbReference>
<organism evidence="2 3">
    <name type="scientific">Oedothorax gibbosus</name>
    <dbReference type="NCBI Taxonomy" id="931172"/>
    <lineage>
        <taxon>Eukaryota</taxon>
        <taxon>Metazoa</taxon>
        <taxon>Ecdysozoa</taxon>
        <taxon>Arthropoda</taxon>
        <taxon>Chelicerata</taxon>
        <taxon>Arachnida</taxon>
        <taxon>Araneae</taxon>
        <taxon>Araneomorphae</taxon>
        <taxon>Entelegynae</taxon>
        <taxon>Araneoidea</taxon>
        <taxon>Linyphiidae</taxon>
        <taxon>Erigoninae</taxon>
        <taxon>Oedothorax</taxon>
    </lineage>
</organism>
<dbReference type="AlphaFoldDB" id="A0AAV6U8U0"/>
<keyword evidence="3" id="KW-1185">Reference proteome</keyword>
<evidence type="ECO:0000313" key="2">
    <source>
        <dbReference type="EMBL" id="KAG8180278.1"/>
    </source>
</evidence>
<protein>
    <submittedName>
        <fullName evidence="2">Uncharacterized protein</fullName>
    </submittedName>
</protein>
<comment type="caution">
    <text evidence="2">The sequence shown here is derived from an EMBL/GenBank/DDBJ whole genome shotgun (WGS) entry which is preliminary data.</text>
</comment>
<accession>A0AAV6U8U0</accession>
<sequence>MHSFIFLFVVSAFLVPCLVSGANVTYGCGKHSAPVEKFVASIYTALIVSNDPDFIDNFSIGGGEAGMHAYNVFLKLLEEARQCNAEEVAFIGGLAVAKAGRLTLPHYFRNVAYAVANTLSKASLLECDSAIPLALEYFDYIQKETEGLDRKQFETYVQGVAFGWRDLLDAHHLDLGALTADAAEVFYQLFSDDGGQQKCKFDNDQEESAEPK</sequence>
<name>A0AAV6U8U0_9ARAC</name>